<evidence type="ECO:0000256" key="1">
    <source>
        <dbReference type="ARBA" id="ARBA00022694"/>
    </source>
</evidence>
<comment type="catalytic activity">
    <reaction evidence="6">
        <text>Endonucleolytic cleavage of RNA, removing 5'-extranucleotides from tRNA precursor.</text>
        <dbReference type="EC" id="3.1.26.5"/>
    </reaction>
</comment>
<comment type="subunit">
    <text evidence="6">Consists of a catalytic RNA component (M1 or rnpB) and a protein subunit.</text>
</comment>
<proteinExistence type="inferred from homology"/>
<comment type="caution">
    <text evidence="8">The sequence shown here is derived from an EMBL/GenBank/DDBJ whole genome shotgun (WGS) entry which is preliminary data.</text>
</comment>
<evidence type="ECO:0000256" key="2">
    <source>
        <dbReference type="ARBA" id="ARBA00022722"/>
    </source>
</evidence>
<dbReference type="Pfam" id="PF00825">
    <property type="entry name" value="Ribonuclease_P"/>
    <property type="match status" value="1"/>
</dbReference>
<dbReference type="GO" id="GO:0030677">
    <property type="term" value="C:ribonuclease P complex"/>
    <property type="evidence" value="ECO:0007669"/>
    <property type="project" value="TreeGrafter"/>
</dbReference>
<organism evidence="8 9">
    <name type="scientific">Candidatus Daviesbacteria bacterium GW2011_GWA2_38_24</name>
    <dbReference type="NCBI Taxonomy" id="1618422"/>
    <lineage>
        <taxon>Bacteria</taxon>
        <taxon>Candidatus Daviesiibacteriota</taxon>
    </lineage>
</organism>
<dbReference type="PANTHER" id="PTHR33992">
    <property type="entry name" value="RIBONUCLEASE P PROTEIN COMPONENT"/>
    <property type="match status" value="1"/>
</dbReference>
<name>A0A0G0JJ88_9BACT</name>
<dbReference type="GO" id="GO:0001682">
    <property type="term" value="P:tRNA 5'-leader removal"/>
    <property type="evidence" value="ECO:0007669"/>
    <property type="project" value="UniProtKB-UniRule"/>
</dbReference>
<dbReference type="AlphaFoldDB" id="A0A0G0JJ88"/>
<protein>
    <recommendedName>
        <fullName evidence="6 7">Ribonuclease P protein component</fullName>
        <shortName evidence="6">RNase P protein</shortName>
        <shortName evidence="6">RNaseP protein</shortName>
        <ecNumber evidence="6 7">3.1.26.5</ecNumber>
    </recommendedName>
    <alternativeName>
        <fullName evidence="6">Protein C5</fullName>
    </alternativeName>
</protein>
<evidence type="ECO:0000256" key="4">
    <source>
        <dbReference type="ARBA" id="ARBA00022801"/>
    </source>
</evidence>
<dbReference type="GO" id="GO:0004526">
    <property type="term" value="F:ribonuclease P activity"/>
    <property type="evidence" value="ECO:0007669"/>
    <property type="project" value="UniProtKB-UniRule"/>
</dbReference>
<dbReference type="PANTHER" id="PTHR33992:SF1">
    <property type="entry name" value="RIBONUCLEASE P PROTEIN COMPONENT"/>
    <property type="match status" value="1"/>
</dbReference>
<dbReference type="GO" id="GO:0042781">
    <property type="term" value="F:3'-tRNA processing endoribonuclease activity"/>
    <property type="evidence" value="ECO:0007669"/>
    <property type="project" value="TreeGrafter"/>
</dbReference>
<dbReference type="HAMAP" id="MF_00227">
    <property type="entry name" value="RNase_P"/>
    <property type="match status" value="1"/>
</dbReference>
<keyword evidence="4 6" id="KW-0378">Hydrolase</keyword>
<dbReference type="NCBIfam" id="TIGR00188">
    <property type="entry name" value="rnpA"/>
    <property type="match status" value="1"/>
</dbReference>
<evidence type="ECO:0000256" key="6">
    <source>
        <dbReference type="HAMAP-Rule" id="MF_00227"/>
    </source>
</evidence>
<keyword evidence="1 6" id="KW-0819">tRNA processing</keyword>
<gene>
    <name evidence="6" type="primary">rnpA</name>
    <name evidence="8" type="ORF">US86_C0002G0029</name>
</gene>
<dbReference type="Proteomes" id="UP000034235">
    <property type="component" value="Unassembled WGS sequence"/>
</dbReference>
<dbReference type="Gene3D" id="3.30.230.10">
    <property type="match status" value="1"/>
</dbReference>
<keyword evidence="5 6" id="KW-0694">RNA-binding</keyword>
<dbReference type="EMBL" id="LBUP01000002">
    <property type="protein sequence ID" value="KKQ66912.1"/>
    <property type="molecule type" value="Genomic_DNA"/>
</dbReference>
<evidence type="ECO:0000313" key="9">
    <source>
        <dbReference type="Proteomes" id="UP000034235"/>
    </source>
</evidence>
<dbReference type="InterPro" id="IPR000100">
    <property type="entry name" value="RNase_P"/>
</dbReference>
<reference evidence="8 9" key="1">
    <citation type="journal article" date="2015" name="Nature">
        <title>rRNA introns, odd ribosomes, and small enigmatic genomes across a large radiation of phyla.</title>
        <authorList>
            <person name="Brown C.T."/>
            <person name="Hug L.A."/>
            <person name="Thomas B.C."/>
            <person name="Sharon I."/>
            <person name="Castelle C.J."/>
            <person name="Singh A."/>
            <person name="Wilkins M.J."/>
            <person name="Williams K.H."/>
            <person name="Banfield J.F."/>
        </authorList>
    </citation>
    <scope>NUCLEOTIDE SEQUENCE [LARGE SCALE GENOMIC DNA]</scope>
</reference>
<dbReference type="EC" id="3.1.26.5" evidence="6 7"/>
<sequence>MLPKSRRLNLKTEFKSVSSGKRIETPSLTLFIKEDNIGHPLVGIATRKKSFKKAHERNAAKRVVATSFQELYENLKPDLKIMVMPKDVVLTLSPQQVLNELREVKELYR</sequence>
<evidence type="ECO:0000256" key="3">
    <source>
        <dbReference type="ARBA" id="ARBA00022759"/>
    </source>
</evidence>
<comment type="function">
    <text evidence="6">RNaseP catalyzes the removal of the 5'-leader sequence from pre-tRNA to produce the mature 5'-terminus. It can also cleave other RNA substrates such as 4.5S RNA. The protein component plays an auxiliary but essential role in vivo by binding to the 5'-leader sequence and broadening the substrate specificity of the ribozyme.</text>
</comment>
<keyword evidence="3 6" id="KW-0255">Endonuclease</keyword>
<dbReference type="SUPFAM" id="SSF54211">
    <property type="entry name" value="Ribosomal protein S5 domain 2-like"/>
    <property type="match status" value="1"/>
</dbReference>
<evidence type="ECO:0000313" key="8">
    <source>
        <dbReference type="EMBL" id="KKQ66912.1"/>
    </source>
</evidence>
<dbReference type="GO" id="GO:0000049">
    <property type="term" value="F:tRNA binding"/>
    <property type="evidence" value="ECO:0007669"/>
    <property type="project" value="UniProtKB-UniRule"/>
</dbReference>
<evidence type="ECO:0000256" key="7">
    <source>
        <dbReference type="NCBIfam" id="TIGR00188"/>
    </source>
</evidence>
<evidence type="ECO:0000256" key="5">
    <source>
        <dbReference type="ARBA" id="ARBA00022884"/>
    </source>
</evidence>
<keyword evidence="2 6" id="KW-0540">Nuclease</keyword>
<accession>A0A0G0JJ88</accession>
<dbReference type="InterPro" id="IPR014721">
    <property type="entry name" value="Ribsml_uS5_D2-typ_fold_subgr"/>
</dbReference>
<dbReference type="InterPro" id="IPR020568">
    <property type="entry name" value="Ribosomal_Su5_D2-typ_SF"/>
</dbReference>
<comment type="similarity">
    <text evidence="6">Belongs to the RnpA family.</text>
</comment>